<keyword evidence="1" id="KW-0547">Nucleotide-binding</keyword>
<sequence length="331" mass="37048">MAKALALMSGGLDSVLAAKIIADQGIEVTGLCFKSAFFGSKNAERMAAQIDIPLMVVDFTDEHLEMTKQPKHGYGKNMNPCIDCHAMMLNYAGKIMEEQGYDFLITGEVLNQRPMSQNYKALQTVKEESGYENKILRPLSALNLQPTEMELSGMVDRNRLLGFNGKTRKPQMALAEKLGIVEYPSPAGGCSLTEPNFAGRLKDLYEHDKENTDRSDIDLLRVGRHFRLTDKAKAISTRNEEEYKALWERITDDMLIFDTADYSGSTVALKASGGHEPTADEIQSAAAIAARYSKAREEEEVLVKYKKPKDEKYEHIRVKPAEDRELANLML</sequence>
<dbReference type="RefSeq" id="WP_255226607.1">
    <property type="nucleotide sequence ID" value="NZ_JAJEKE010000003.1"/>
</dbReference>
<evidence type="ECO:0000256" key="2">
    <source>
        <dbReference type="ARBA" id="ARBA00022840"/>
    </source>
</evidence>
<dbReference type="EMBL" id="JAJEKE010000003">
    <property type="protein sequence ID" value="MCQ1529091.1"/>
    <property type="molecule type" value="Genomic_DNA"/>
</dbReference>
<protein>
    <submittedName>
        <fullName evidence="5">tRNA 4-thiouridine(8) synthase ThiI</fullName>
    </submittedName>
</protein>
<dbReference type="InterPro" id="IPR014729">
    <property type="entry name" value="Rossmann-like_a/b/a_fold"/>
</dbReference>
<dbReference type="InterPro" id="IPR059101">
    <property type="entry name" value="NFACT-R_2"/>
</dbReference>
<dbReference type="SUPFAM" id="SSF52402">
    <property type="entry name" value="Adenine nucleotide alpha hydrolases-like"/>
    <property type="match status" value="1"/>
</dbReference>
<dbReference type="Pfam" id="PF18297">
    <property type="entry name" value="NFACT-R_2"/>
    <property type="match status" value="1"/>
</dbReference>
<dbReference type="PANTHER" id="PTHR11933:SF6">
    <property type="entry name" value="THIL AANH DOMAIN-CONTAINING PROTEIN"/>
    <property type="match status" value="1"/>
</dbReference>
<evidence type="ECO:0000259" key="3">
    <source>
        <dbReference type="Pfam" id="PF02568"/>
    </source>
</evidence>
<proteinExistence type="predicted"/>
<evidence type="ECO:0000259" key="4">
    <source>
        <dbReference type="Pfam" id="PF18297"/>
    </source>
</evidence>
<dbReference type="PANTHER" id="PTHR11933">
    <property type="entry name" value="TRNA 5-METHYLAMINOMETHYL-2-THIOURIDYLATE -METHYLTRANSFERASE"/>
    <property type="match status" value="1"/>
</dbReference>
<dbReference type="InterPro" id="IPR020536">
    <property type="entry name" value="ThiI_AANH"/>
</dbReference>
<accession>A0ABT1ND82</accession>
<dbReference type="Proteomes" id="UP001651880">
    <property type="component" value="Unassembled WGS sequence"/>
</dbReference>
<evidence type="ECO:0000313" key="5">
    <source>
        <dbReference type="EMBL" id="MCQ1529091.1"/>
    </source>
</evidence>
<comment type="caution">
    <text evidence="5">The sequence shown here is derived from an EMBL/GenBank/DDBJ whole genome shotgun (WGS) entry which is preliminary data.</text>
</comment>
<reference evidence="5 6" key="1">
    <citation type="submission" date="2021-10" db="EMBL/GenBank/DDBJ databases">
        <title>Lutispora strain m25 sp. nov., a thermophilic, non-spore-forming bacterium isolated from a lab-scale methanogenic bioreactor digesting anaerobic sludge.</title>
        <authorList>
            <person name="El Houari A."/>
            <person name="Mcdonald J."/>
        </authorList>
    </citation>
    <scope>NUCLEOTIDE SEQUENCE [LARGE SCALE GENOMIC DNA]</scope>
    <source>
        <strain evidence="6">m25</strain>
    </source>
</reference>
<keyword evidence="2" id="KW-0067">ATP-binding</keyword>
<evidence type="ECO:0000256" key="1">
    <source>
        <dbReference type="ARBA" id="ARBA00022741"/>
    </source>
</evidence>
<feature type="domain" description="Thil AANH" evidence="3">
    <location>
        <begin position="3"/>
        <end position="142"/>
    </location>
</feature>
<gene>
    <name evidence="5" type="ORF">LJD61_05955</name>
</gene>
<keyword evidence="6" id="KW-1185">Reference proteome</keyword>
<organism evidence="5 6">
    <name type="scientific">Lutispora saccharofermentans</name>
    <dbReference type="NCBI Taxonomy" id="3024236"/>
    <lineage>
        <taxon>Bacteria</taxon>
        <taxon>Bacillati</taxon>
        <taxon>Bacillota</taxon>
        <taxon>Clostridia</taxon>
        <taxon>Lutisporales</taxon>
        <taxon>Lutisporaceae</taxon>
        <taxon>Lutispora</taxon>
    </lineage>
</organism>
<evidence type="ECO:0000313" key="6">
    <source>
        <dbReference type="Proteomes" id="UP001651880"/>
    </source>
</evidence>
<dbReference type="Pfam" id="PF02568">
    <property type="entry name" value="ThiI"/>
    <property type="match status" value="1"/>
</dbReference>
<feature type="domain" description="NFACT protein RNA binding" evidence="4">
    <location>
        <begin position="223"/>
        <end position="328"/>
    </location>
</feature>
<name>A0ABT1ND82_9FIRM</name>
<dbReference type="Gene3D" id="3.40.50.620">
    <property type="entry name" value="HUPs"/>
    <property type="match status" value="1"/>
</dbReference>